<evidence type="ECO:0000313" key="1">
    <source>
        <dbReference type="EMBL" id="JAH88654.1"/>
    </source>
</evidence>
<protein>
    <submittedName>
        <fullName evidence="1">Uncharacterized protein</fullName>
    </submittedName>
</protein>
<accession>A0A0E9WE26</accession>
<reference evidence="1" key="1">
    <citation type="submission" date="2014-11" db="EMBL/GenBank/DDBJ databases">
        <authorList>
            <person name="Amaro Gonzalez C."/>
        </authorList>
    </citation>
    <scope>NUCLEOTIDE SEQUENCE</scope>
</reference>
<dbReference type="EMBL" id="GBXM01019923">
    <property type="protein sequence ID" value="JAH88654.1"/>
    <property type="molecule type" value="Transcribed_RNA"/>
</dbReference>
<proteinExistence type="predicted"/>
<reference evidence="1" key="2">
    <citation type="journal article" date="2015" name="Fish Shellfish Immunol.">
        <title>Early steps in the European eel (Anguilla anguilla)-Vibrio vulnificus interaction in the gills: Role of the RtxA13 toxin.</title>
        <authorList>
            <person name="Callol A."/>
            <person name="Pajuelo D."/>
            <person name="Ebbesson L."/>
            <person name="Teles M."/>
            <person name="MacKenzie S."/>
            <person name="Amaro C."/>
        </authorList>
    </citation>
    <scope>NUCLEOTIDE SEQUENCE</scope>
</reference>
<sequence length="60" mass="6661">MGVAAGVVFERGSLSVSHSSTKQEVICVFFCLLVSGKDDICKYYCHIALICDSEYERPVR</sequence>
<organism evidence="1">
    <name type="scientific">Anguilla anguilla</name>
    <name type="common">European freshwater eel</name>
    <name type="synonym">Muraena anguilla</name>
    <dbReference type="NCBI Taxonomy" id="7936"/>
    <lineage>
        <taxon>Eukaryota</taxon>
        <taxon>Metazoa</taxon>
        <taxon>Chordata</taxon>
        <taxon>Craniata</taxon>
        <taxon>Vertebrata</taxon>
        <taxon>Euteleostomi</taxon>
        <taxon>Actinopterygii</taxon>
        <taxon>Neopterygii</taxon>
        <taxon>Teleostei</taxon>
        <taxon>Anguilliformes</taxon>
        <taxon>Anguillidae</taxon>
        <taxon>Anguilla</taxon>
    </lineage>
</organism>
<dbReference type="AlphaFoldDB" id="A0A0E9WE26"/>
<name>A0A0E9WE26_ANGAN</name>